<organism evidence="2 3">
    <name type="scientific">Chishuiella changwenlii</name>
    <dbReference type="NCBI Taxonomy" id="1434701"/>
    <lineage>
        <taxon>Bacteria</taxon>
        <taxon>Pseudomonadati</taxon>
        <taxon>Bacteroidota</taxon>
        <taxon>Flavobacteriia</taxon>
        <taxon>Flavobacteriales</taxon>
        <taxon>Weeksellaceae</taxon>
        <taxon>Chishuiella</taxon>
    </lineage>
</organism>
<evidence type="ECO:0000313" key="3">
    <source>
        <dbReference type="Proteomes" id="UP000184120"/>
    </source>
</evidence>
<dbReference type="EMBL" id="FRBH01000011">
    <property type="protein sequence ID" value="SHL56456.1"/>
    <property type="molecule type" value="Genomic_DNA"/>
</dbReference>
<gene>
    <name evidence="1" type="ORF">GCM10010984_20590</name>
    <name evidence="2" type="ORF">SAMN05443634_11166</name>
</gene>
<reference evidence="2" key="3">
    <citation type="submission" date="2016-11" db="EMBL/GenBank/DDBJ databases">
        <authorList>
            <person name="Jaros S."/>
            <person name="Januszkiewicz K."/>
            <person name="Wedrychowicz H."/>
        </authorList>
    </citation>
    <scope>NUCLEOTIDE SEQUENCE [LARGE SCALE GENOMIC DNA]</scope>
    <source>
        <strain evidence="2">DSM 27989</strain>
    </source>
</reference>
<dbReference type="Proteomes" id="UP000650994">
    <property type="component" value="Unassembled WGS sequence"/>
</dbReference>
<dbReference type="AlphaFoldDB" id="A0A1M7BNL9"/>
<reference evidence="3" key="2">
    <citation type="submission" date="2016-11" db="EMBL/GenBank/DDBJ databases">
        <authorList>
            <person name="Varghese N."/>
            <person name="Submissions S."/>
        </authorList>
    </citation>
    <scope>NUCLEOTIDE SEQUENCE [LARGE SCALE GENOMIC DNA]</scope>
    <source>
        <strain evidence="3">DSM 27989</strain>
    </source>
</reference>
<keyword evidence="4" id="KW-1185">Reference proteome</keyword>
<reference evidence="1" key="1">
    <citation type="journal article" date="2014" name="Int. J. Syst. Evol. Microbiol.">
        <title>Complete genome of a new Firmicutes species belonging to the dominant human colonic microbiota ('Ruminococcus bicirculans') reveals two chromosomes and a selective capacity to utilize plant glucans.</title>
        <authorList>
            <consortium name="NISC Comparative Sequencing Program"/>
            <person name="Wegmann U."/>
            <person name="Louis P."/>
            <person name="Goesmann A."/>
            <person name="Henrissat B."/>
            <person name="Duncan S.H."/>
            <person name="Flint H.J."/>
        </authorList>
    </citation>
    <scope>NUCLEOTIDE SEQUENCE</scope>
    <source>
        <strain evidence="1">CGMCC 1.12707</strain>
    </source>
</reference>
<dbReference type="OrthoDB" id="1652165at2"/>
<dbReference type="SUPFAM" id="SSF63829">
    <property type="entry name" value="Calcium-dependent phosphotriesterase"/>
    <property type="match status" value="1"/>
</dbReference>
<dbReference type="EMBL" id="BMFL01000013">
    <property type="protein sequence ID" value="GGF03030.1"/>
    <property type="molecule type" value="Genomic_DNA"/>
</dbReference>
<evidence type="ECO:0000313" key="4">
    <source>
        <dbReference type="Proteomes" id="UP000650994"/>
    </source>
</evidence>
<proteinExistence type="predicted"/>
<accession>A0A1M7BNL9</accession>
<dbReference type="Proteomes" id="UP000184120">
    <property type="component" value="Unassembled WGS sequence"/>
</dbReference>
<reference evidence="4" key="4">
    <citation type="journal article" date="2019" name="Int. J. Syst. Evol. Microbiol.">
        <title>The Global Catalogue of Microorganisms (GCM) 10K type strain sequencing project: providing services to taxonomists for standard genome sequencing and annotation.</title>
        <authorList>
            <consortium name="The Broad Institute Genomics Platform"/>
            <consortium name="The Broad Institute Genome Sequencing Center for Infectious Disease"/>
            <person name="Wu L."/>
            <person name="Ma J."/>
        </authorList>
    </citation>
    <scope>NUCLEOTIDE SEQUENCE [LARGE SCALE GENOMIC DNA]</scope>
    <source>
        <strain evidence="4">CGMCC 1.12707</strain>
    </source>
</reference>
<evidence type="ECO:0000313" key="2">
    <source>
        <dbReference type="EMBL" id="SHL56456.1"/>
    </source>
</evidence>
<dbReference type="InterPro" id="IPR011042">
    <property type="entry name" value="6-blade_b-propeller_TolB-like"/>
</dbReference>
<evidence type="ECO:0000313" key="1">
    <source>
        <dbReference type="EMBL" id="GGF03030.1"/>
    </source>
</evidence>
<protein>
    <recommendedName>
        <fullName evidence="5">Por secretion system C-terminal sorting domain-containing protein</fullName>
    </recommendedName>
</protein>
<dbReference type="RefSeq" id="WP_072933561.1">
    <property type="nucleotide sequence ID" value="NZ_BMFL01000013.1"/>
</dbReference>
<evidence type="ECO:0008006" key="5">
    <source>
        <dbReference type="Google" id="ProtNLM"/>
    </source>
</evidence>
<reference evidence="1" key="5">
    <citation type="submission" date="2024-05" db="EMBL/GenBank/DDBJ databases">
        <authorList>
            <person name="Sun Q."/>
            <person name="Zhou Y."/>
        </authorList>
    </citation>
    <scope>NUCLEOTIDE SEQUENCE</scope>
    <source>
        <strain evidence="1">CGMCC 1.12707</strain>
    </source>
</reference>
<name>A0A1M7BNL9_9FLAO</name>
<sequence>MKRIFTHFIRTIFLLFFFVTSLYGQDYSASVIASNGPFSALTKDRDGNIYAIKATSGTTAAVVKYAKGTTTEQVIYNGLTRDAFTYPWGLAISSLGDIYVSKSFDDNISKVIKLTKATNYVASDFLTANNYYTGLAIDANDNLYTLQYNATSTKYEVVRYNQLATTSPTVLYTGINSQEGLTYPTGLVVSNNGEVHFTEPMSNDGTNTNKGGVTKITSGTTTLAISSEKYTTALTFDAQNNLFALEGNGSNSDYRIFKYTNGVGTGTALSVENDTKAKSSDFVYPWGIVTDNNTIYYLDGDNGIDGGKLMKLTRLNLPPTLETDDELPSFVESETGNPTPVVIDPSIRIVYDNAPTITSAKIKISDNLVTDEDMLSFIGNVTLYGNMSGIYDGTLGELELTSSSSTVQQWQAALRSVGYLNTSSNPTTDNRTVSFQLIGQDYQTNVITKILSVIATNNAPTITTSLTSVDNTDYSYVFATVNSNGISISDVDAGSNNVKISLSVNSLSKLTLSTVTGLTFTTGGGIDDSTIVAEGTIQAINTALNGLTYNLTSNYPSEDELVIVVNDLGNTGDGGAKEDTITLPISNTPAPRVIEVTSSNNDGTYGVGEVIQINVGFNQDVLVTGSPVLELETGDVKRNAIYKGVENNIVRFEYTVEVGDVSADLDYTSSNALSEGSITSTTNNVAADLLLPIPGEVGSLGYNKSIVINTSSTTVWENGTWSNGMPDFSKDAILREPYEGDILANKLTFETDIVVKTGTTYTIYGAVINNSNQVTFENEAYLVQIDDNTATNIGDITFKVNSKPIYKSDIMDWSSPVSNQNILALSPDTLPSTFSRFVEAQNNWVNNVTPTDVFNPMEAISFAAPNNFNTYGQGEARVFEAIFKGTPLNKVYAQILIKSNKGYNAVGNPYPSPIDLTKLMQLNNNTVSNVFTWSTNQANVNGKYVSGNWNSYNRNLGWNDPSVDNTLIGVGQGFIVKNELQVTPLFINNFVRAAVMPLVKESAVDDDKFWLTLESDTNTINSTLVGYKNGSTKELDADFDTEPFMADYGIFSVLDDKIMSIQGRGDVFDANDRFNLAVQLPSMGNYTIKLSKTSGLFASGQSVYLLDRETNSGVDLTKQDYNFVANEGNNQNRFEILFDDESLNTSDLTKFKDVIVYNERNSIVVKSNKEKLKTIKIYNLNGELIKNVTDINTLQKTINTNLNAQVLIVQIELVNGSKLSKKVLIKN</sequence>
<dbReference type="STRING" id="1434701.SAMN05443634_11166"/>
<dbReference type="Gene3D" id="2.120.10.30">
    <property type="entry name" value="TolB, C-terminal domain"/>
    <property type="match status" value="1"/>
</dbReference>